<evidence type="ECO:0008006" key="3">
    <source>
        <dbReference type="Google" id="ProtNLM"/>
    </source>
</evidence>
<proteinExistence type="predicted"/>
<reference evidence="1 2" key="1">
    <citation type="journal article" date="2013" name="BMC Microbiol.">
        <title>Identification of the type II cytochrome c maturation pathway in anammox bacteria by comparative genomics.</title>
        <authorList>
            <person name="Ferousi C."/>
            <person name="Speth D.R."/>
            <person name="Reimann J."/>
            <person name="Op den Camp H.J."/>
            <person name="Allen J.W."/>
            <person name="Keltjens J.T."/>
            <person name="Jetten M.S."/>
        </authorList>
    </citation>
    <scope>NUCLEOTIDE SEQUENCE [LARGE SCALE GENOMIC DNA]</scope>
    <source>
        <strain evidence="1">RU1</strain>
    </source>
</reference>
<name>A0A0M2UVJ0_9BACT</name>
<dbReference type="AlphaFoldDB" id="A0A0M2UVJ0"/>
<organism evidence="1 2">
    <name type="scientific">Candidatus Brocadia fulgida</name>
    <dbReference type="NCBI Taxonomy" id="380242"/>
    <lineage>
        <taxon>Bacteria</taxon>
        <taxon>Pseudomonadati</taxon>
        <taxon>Planctomycetota</taxon>
        <taxon>Candidatus Brocadiia</taxon>
        <taxon>Candidatus Brocadiales</taxon>
        <taxon>Candidatus Brocadiaceae</taxon>
        <taxon>Candidatus Brocadia</taxon>
    </lineage>
</organism>
<protein>
    <recommendedName>
        <fullName evidence="3">DUF2846 domain-containing protein</fullName>
    </recommendedName>
</protein>
<sequence length="190" mass="21645">MLSKYRLWCLLCMLVFIVSCAGSSGYMRSSQTLLNPIQDKALVRFMRPSGFGCAINFNMLDGEKVIGNSVAKSQFDYLADPGKHLFVATAENKAFLEAELEAGKTYYVITRVYIGAWTARVAFLPVNKGSEFWDKVLKYENTLQKLQPDINALKTWEDANKAKIQKVLSAYETEWKDKYSWPKLMPEDGR</sequence>
<accession>A0A0M2UVJ0</accession>
<dbReference type="Proteomes" id="UP000034954">
    <property type="component" value="Unassembled WGS sequence"/>
</dbReference>
<dbReference type="EMBL" id="LAQJ01000225">
    <property type="protein sequence ID" value="KKO19001.1"/>
    <property type="molecule type" value="Genomic_DNA"/>
</dbReference>
<dbReference type="PROSITE" id="PS51257">
    <property type="entry name" value="PROKAR_LIPOPROTEIN"/>
    <property type="match status" value="1"/>
</dbReference>
<evidence type="ECO:0000313" key="2">
    <source>
        <dbReference type="Proteomes" id="UP000034954"/>
    </source>
</evidence>
<keyword evidence="2" id="KW-1185">Reference proteome</keyword>
<evidence type="ECO:0000313" key="1">
    <source>
        <dbReference type="EMBL" id="KKO19001.1"/>
    </source>
</evidence>
<gene>
    <name evidence="1" type="ORF">BROFUL_02295</name>
</gene>
<comment type="caution">
    <text evidence="1">The sequence shown here is derived from an EMBL/GenBank/DDBJ whole genome shotgun (WGS) entry which is preliminary data.</text>
</comment>